<dbReference type="SUPFAM" id="SSF88659">
    <property type="entry name" value="Sigma3 and sigma4 domains of RNA polymerase sigma factors"/>
    <property type="match status" value="1"/>
</dbReference>
<evidence type="ECO:0000256" key="1">
    <source>
        <dbReference type="ARBA" id="ARBA00010641"/>
    </source>
</evidence>
<dbReference type="Pfam" id="PF08281">
    <property type="entry name" value="Sigma70_r4_2"/>
    <property type="match status" value="1"/>
</dbReference>
<feature type="domain" description="RNA polymerase sigma factor 70 region 4 type 2" evidence="6">
    <location>
        <begin position="123"/>
        <end position="172"/>
    </location>
</feature>
<protein>
    <submittedName>
        <fullName evidence="7">Sigma-70 family RNA polymerase sigma factor</fullName>
    </submittedName>
</protein>
<proteinExistence type="inferred from homology"/>
<evidence type="ECO:0000256" key="4">
    <source>
        <dbReference type="ARBA" id="ARBA00023163"/>
    </source>
</evidence>
<dbReference type="Proteomes" id="UP000598820">
    <property type="component" value="Unassembled WGS sequence"/>
</dbReference>
<dbReference type="Gene3D" id="1.10.10.10">
    <property type="entry name" value="Winged helix-like DNA-binding domain superfamily/Winged helix DNA-binding domain"/>
    <property type="match status" value="1"/>
</dbReference>
<dbReference type="InterPro" id="IPR013249">
    <property type="entry name" value="RNA_pol_sigma70_r4_t2"/>
</dbReference>
<dbReference type="EMBL" id="JACWZY010000057">
    <property type="protein sequence ID" value="MBD2705464.1"/>
    <property type="molecule type" value="Genomic_DNA"/>
</dbReference>
<dbReference type="GO" id="GO:0003677">
    <property type="term" value="F:DNA binding"/>
    <property type="evidence" value="ECO:0007669"/>
    <property type="project" value="InterPro"/>
</dbReference>
<organism evidence="7 8">
    <name type="scientific">Spirosoma profusum</name>
    <dbReference type="NCBI Taxonomy" id="2771354"/>
    <lineage>
        <taxon>Bacteria</taxon>
        <taxon>Pseudomonadati</taxon>
        <taxon>Bacteroidota</taxon>
        <taxon>Cytophagia</taxon>
        <taxon>Cytophagales</taxon>
        <taxon>Cytophagaceae</taxon>
        <taxon>Spirosoma</taxon>
    </lineage>
</organism>
<dbReference type="InterPro" id="IPR014284">
    <property type="entry name" value="RNA_pol_sigma-70_dom"/>
</dbReference>
<dbReference type="InterPro" id="IPR013324">
    <property type="entry name" value="RNA_pol_sigma_r3/r4-like"/>
</dbReference>
<evidence type="ECO:0000259" key="5">
    <source>
        <dbReference type="Pfam" id="PF04542"/>
    </source>
</evidence>
<dbReference type="InterPro" id="IPR007627">
    <property type="entry name" value="RNA_pol_sigma70_r2"/>
</dbReference>
<name>A0A927AW29_9BACT</name>
<dbReference type="AlphaFoldDB" id="A0A927AW29"/>
<keyword evidence="8" id="KW-1185">Reference proteome</keyword>
<dbReference type="GO" id="GO:0006352">
    <property type="term" value="P:DNA-templated transcription initiation"/>
    <property type="evidence" value="ECO:0007669"/>
    <property type="project" value="InterPro"/>
</dbReference>
<dbReference type="InterPro" id="IPR036388">
    <property type="entry name" value="WH-like_DNA-bd_sf"/>
</dbReference>
<evidence type="ECO:0000259" key="6">
    <source>
        <dbReference type="Pfam" id="PF08281"/>
    </source>
</evidence>
<dbReference type="GO" id="GO:0016987">
    <property type="term" value="F:sigma factor activity"/>
    <property type="evidence" value="ECO:0007669"/>
    <property type="project" value="UniProtKB-KW"/>
</dbReference>
<comment type="similarity">
    <text evidence="1">Belongs to the sigma-70 factor family. ECF subfamily.</text>
</comment>
<dbReference type="InterPro" id="IPR013325">
    <property type="entry name" value="RNA_pol_sigma_r2"/>
</dbReference>
<dbReference type="RefSeq" id="WP_190892905.1">
    <property type="nucleotide sequence ID" value="NZ_JACWZY010000057.1"/>
</dbReference>
<dbReference type="Pfam" id="PF04542">
    <property type="entry name" value="Sigma70_r2"/>
    <property type="match status" value="1"/>
</dbReference>
<evidence type="ECO:0000313" key="7">
    <source>
        <dbReference type="EMBL" id="MBD2705464.1"/>
    </source>
</evidence>
<evidence type="ECO:0000313" key="8">
    <source>
        <dbReference type="Proteomes" id="UP000598820"/>
    </source>
</evidence>
<dbReference type="NCBIfam" id="TIGR02937">
    <property type="entry name" value="sigma70-ECF"/>
    <property type="match status" value="1"/>
</dbReference>
<evidence type="ECO:0000256" key="3">
    <source>
        <dbReference type="ARBA" id="ARBA00023082"/>
    </source>
</evidence>
<gene>
    <name evidence="7" type="ORF">IC229_32940</name>
</gene>
<dbReference type="PANTHER" id="PTHR43133">
    <property type="entry name" value="RNA POLYMERASE ECF-TYPE SIGMA FACTO"/>
    <property type="match status" value="1"/>
</dbReference>
<dbReference type="Gene3D" id="1.10.1740.10">
    <property type="match status" value="1"/>
</dbReference>
<dbReference type="PANTHER" id="PTHR43133:SF46">
    <property type="entry name" value="RNA POLYMERASE SIGMA-70 FACTOR ECF SUBFAMILY"/>
    <property type="match status" value="1"/>
</dbReference>
<dbReference type="InterPro" id="IPR039425">
    <property type="entry name" value="RNA_pol_sigma-70-like"/>
</dbReference>
<feature type="domain" description="RNA polymerase sigma-70 region 2" evidence="5">
    <location>
        <begin position="25"/>
        <end position="84"/>
    </location>
</feature>
<accession>A0A927AW29</accession>
<reference evidence="7" key="1">
    <citation type="submission" date="2020-09" db="EMBL/GenBank/DDBJ databases">
        <authorList>
            <person name="Kim M.K."/>
        </authorList>
    </citation>
    <scope>NUCLEOTIDE SEQUENCE</scope>
    <source>
        <strain evidence="7">BT702</strain>
    </source>
</reference>
<keyword evidence="2" id="KW-0805">Transcription regulation</keyword>
<dbReference type="SUPFAM" id="SSF88946">
    <property type="entry name" value="Sigma2 domain of RNA polymerase sigma factors"/>
    <property type="match status" value="1"/>
</dbReference>
<keyword evidence="4" id="KW-0804">Transcription</keyword>
<keyword evidence="3" id="KW-0731">Sigma factor</keyword>
<evidence type="ECO:0000256" key="2">
    <source>
        <dbReference type="ARBA" id="ARBA00023015"/>
    </source>
</evidence>
<comment type="caution">
    <text evidence="7">The sequence shown here is derived from an EMBL/GenBank/DDBJ whole genome shotgun (WGS) entry which is preliminary data.</text>
</comment>
<sequence length="190" mass="23211">MSEDDTILWQAFRGGDRKAFETLLKVYYRPLFHYGTKFVKDRDQVNDCVQDLFVDLWERRMYLNDARNLKLYLFSALRNLIFKEKKRFLYWEEIPDKWEEPVTDTYTEKRIITEETHQEKQSQVQKTLIHLTKRQQEIIHLKFYEELSNEQIAVLLDITRPAVANLLFQAIRAFRLHWKPLLLVLYYIFN</sequence>